<dbReference type="SUPFAM" id="SSF54506">
    <property type="entry name" value="Diaminopimelate epimerase-like"/>
    <property type="match status" value="1"/>
</dbReference>
<organism evidence="2">
    <name type="scientific">Bionectria ochroleuca</name>
    <name type="common">Gliocladium roseum</name>
    <dbReference type="NCBI Taxonomy" id="29856"/>
    <lineage>
        <taxon>Eukaryota</taxon>
        <taxon>Fungi</taxon>
        <taxon>Dikarya</taxon>
        <taxon>Ascomycota</taxon>
        <taxon>Pezizomycotina</taxon>
        <taxon>Sordariomycetes</taxon>
        <taxon>Hypocreomycetidae</taxon>
        <taxon>Hypocreales</taxon>
        <taxon>Bionectriaceae</taxon>
        <taxon>Clonostachys</taxon>
    </lineage>
</organism>
<dbReference type="Gene3D" id="3.10.310.10">
    <property type="entry name" value="Diaminopimelate Epimerase, Chain A, domain 1"/>
    <property type="match status" value="2"/>
</dbReference>
<name>A0A0B7KCJ3_BIOOC</name>
<sequence length="315" mass="33998">MATQMELPFVTLDVFTSTRFKGNPLAVVTIPAGTKPYPTQEQKQIIAREFNLSETVFIHEEHPDVDSKDKSTRRIDIFITTAELPFAGHPTIGAAVSLLDKGITTLITKAGPIPLQQPEPNTIQAAIPFNVHLHKKTLSALSAGQPNFFAPGDLSVIPEIQAAELAAPIFSIVNGMAFILIELPTVELLSKVTGSAASFPVDQTLDPGWRGGFLGRYYFVRVSQGPDTVAIRSRMIEKSFEDPATGSAACALSSYLTLAAGDAELNRTVRYEITQGVEIDRESNILVTIGTKEGKIDQVNLAGTAVQVMRGHVTL</sequence>
<dbReference type="PANTHER" id="PTHR13774">
    <property type="entry name" value="PHENAZINE BIOSYNTHESIS PROTEIN"/>
    <property type="match status" value="1"/>
</dbReference>
<evidence type="ECO:0000256" key="1">
    <source>
        <dbReference type="PIRSR" id="PIRSR016184-1"/>
    </source>
</evidence>
<reference evidence="2" key="1">
    <citation type="submission" date="2015-01" db="EMBL/GenBank/DDBJ databases">
        <authorList>
            <person name="Durling Mikael"/>
        </authorList>
    </citation>
    <scope>NUCLEOTIDE SEQUENCE</scope>
</reference>
<dbReference type="GO" id="GO:0005737">
    <property type="term" value="C:cytoplasm"/>
    <property type="evidence" value="ECO:0007669"/>
    <property type="project" value="TreeGrafter"/>
</dbReference>
<dbReference type="EMBL" id="CDPU01000029">
    <property type="protein sequence ID" value="CEO52645.1"/>
    <property type="molecule type" value="Genomic_DNA"/>
</dbReference>
<accession>A0A0B7KCJ3</accession>
<dbReference type="PIRSF" id="PIRSF016184">
    <property type="entry name" value="PhzC_PhzF"/>
    <property type="match status" value="1"/>
</dbReference>
<protein>
    <recommendedName>
        <fullName evidence="3">Phenazine biosynthesis protein</fullName>
    </recommendedName>
</protein>
<feature type="active site" evidence="1">
    <location>
        <position position="54"/>
    </location>
</feature>
<dbReference type="NCBIfam" id="TIGR00654">
    <property type="entry name" value="PhzF_family"/>
    <property type="match status" value="1"/>
</dbReference>
<proteinExistence type="predicted"/>
<evidence type="ECO:0008006" key="3">
    <source>
        <dbReference type="Google" id="ProtNLM"/>
    </source>
</evidence>
<dbReference type="Pfam" id="PF02567">
    <property type="entry name" value="PhzC-PhzF"/>
    <property type="match status" value="2"/>
</dbReference>
<dbReference type="PANTHER" id="PTHR13774:SF32">
    <property type="entry name" value="ANTISENSE-ENHANCING SEQUENCE 1"/>
    <property type="match status" value="1"/>
</dbReference>
<dbReference type="GO" id="GO:0016853">
    <property type="term" value="F:isomerase activity"/>
    <property type="evidence" value="ECO:0007669"/>
    <property type="project" value="TreeGrafter"/>
</dbReference>
<dbReference type="InterPro" id="IPR003719">
    <property type="entry name" value="Phenazine_PhzF-like"/>
</dbReference>
<dbReference type="AlphaFoldDB" id="A0A0B7KCJ3"/>
<gene>
    <name evidence="2" type="ORF">BN869_000008703_1</name>
</gene>
<evidence type="ECO:0000313" key="2">
    <source>
        <dbReference type="EMBL" id="CEO52645.1"/>
    </source>
</evidence>